<dbReference type="GO" id="GO:0051205">
    <property type="term" value="P:protein insertion into membrane"/>
    <property type="evidence" value="ECO:0007669"/>
    <property type="project" value="UniProtKB-UniRule"/>
</dbReference>
<dbReference type="RefSeq" id="WP_002728974.1">
    <property type="nucleotide sequence ID" value="NZ_CAHP01000021.1"/>
</dbReference>
<keyword evidence="3" id="KW-0564">Palmitate</keyword>
<proteinExistence type="inferred from homology"/>
<accession>H8FTJ0</accession>
<reference evidence="8 9" key="1">
    <citation type="journal article" date="2012" name="J. Bacteriol.">
        <title>Draft Genome Sequence of the Purple Photosynthetic Bacterium Phaeospirillum molischianum DSM120, a Particularly Versatile Bacterium.</title>
        <authorList>
            <person name="Duquesne K."/>
            <person name="Prima V."/>
            <person name="Ji B."/>
            <person name="Rouy Z."/>
            <person name="Medigue C."/>
            <person name="Talla E."/>
            <person name="Sturgis J.N."/>
        </authorList>
    </citation>
    <scope>NUCLEOTIDE SEQUENCE [LARGE SCALE GENOMIC DNA]</scope>
    <source>
        <strain evidence="9">DSM120</strain>
    </source>
</reference>
<dbReference type="CDD" id="cd15830">
    <property type="entry name" value="BamD"/>
    <property type="match status" value="1"/>
</dbReference>
<comment type="subcellular location">
    <subcellularLocation>
        <location evidence="6">Cell outer membrane</location>
    </subcellularLocation>
</comment>
<comment type="function">
    <text evidence="6">Part of the outer membrane protein assembly complex, which is involved in assembly and insertion of beta-barrel proteins into the outer membrane.</text>
</comment>
<keyword evidence="2 6" id="KW-0472">Membrane</keyword>
<dbReference type="PANTHER" id="PTHR37423:SF1">
    <property type="entry name" value="OUTER MEMBRANE PROTEIN ASSEMBLY FACTOR BAMD"/>
    <property type="match status" value="1"/>
</dbReference>
<sequence length="308" mass="35350">MSLAVLSQRFACRRNRLALAMGFGLLIVVTGCADKKEDYVEKPVEELYNGAMDLMDKNEYQRAAKQFEEVERQHPYSAWATKAQLMSSYALYERNKYDEALIGLDRFIQLHPGNKDAAYAYYLKALCYYEQISDVGRDQKMTEQALKTLQEVVDRFPASPYARDARLKIDLSRDHMAGKEMSVGRYYLKNRQYLAALNRFKIVTEQFQTTSHVPEALHRMVEIYTTLGLENEAQRAAAVLGHNFPGSEWYQDSYAISVDGDHDPSKTLLQSSWTDSLDFWSDGKKKAPPPGDDPARTSGGWFNWAKFW</sequence>
<evidence type="ECO:0000313" key="8">
    <source>
        <dbReference type="EMBL" id="CCG41678.1"/>
    </source>
</evidence>
<dbReference type="PANTHER" id="PTHR37423">
    <property type="entry name" value="SOLUBLE LYTIC MUREIN TRANSGLYCOSYLASE-RELATED"/>
    <property type="match status" value="1"/>
</dbReference>
<dbReference type="InterPro" id="IPR039565">
    <property type="entry name" value="BamD-like"/>
</dbReference>
<dbReference type="NCBIfam" id="TIGR03302">
    <property type="entry name" value="OM_YfiO"/>
    <property type="match status" value="1"/>
</dbReference>
<name>H8FTJ0_MAGML</name>
<evidence type="ECO:0000256" key="5">
    <source>
        <dbReference type="ARBA" id="ARBA00023288"/>
    </source>
</evidence>
<dbReference type="SUPFAM" id="SSF48452">
    <property type="entry name" value="TPR-like"/>
    <property type="match status" value="1"/>
</dbReference>
<dbReference type="eggNOG" id="COG4105">
    <property type="taxonomic scope" value="Bacteria"/>
</dbReference>
<dbReference type="Proteomes" id="UP000004169">
    <property type="component" value="Unassembled WGS sequence"/>
</dbReference>
<keyword evidence="1 6" id="KW-0732">Signal</keyword>
<evidence type="ECO:0000256" key="6">
    <source>
        <dbReference type="HAMAP-Rule" id="MF_00922"/>
    </source>
</evidence>
<evidence type="ECO:0000256" key="3">
    <source>
        <dbReference type="ARBA" id="ARBA00023139"/>
    </source>
</evidence>
<dbReference type="HAMAP" id="MF_00922">
    <property type="entry name" value="OM_assembly_BamD"/>
    <property type="match status" value="1"/>
</dbReference>
<dbReference type="AlphaFoldDB" id="H8FTJ0"/>
<keyword evidence="4 6" id="KW-0998">Cell outer membrane</keyword>
<dbReference type="Pfam" id="PF13525">
    <property type="entry name" value="YfiO"/>
    <property type="match status" value="1"/>
</dbReference>
<keyword evidence="9" id="KW-1185">Reference proteome</keyword>
<dbReference type="GO" id="GO:1990063">
    <property type="term" value="C:Bam protein complex"/>
    <property type="evidence" value="ECO:0007669"/>
    <property type="project" value="TreeGrafter"/>
</dbReference>
<comment type="subunit">
    <text evidence="6">Part of the Bam complex.</text>
</comment>
<dbReference type="OrthoDB" id="9804044at2"/>
<dbReference type="Gene3D" id="1.25.40.10">
    <property type="entry name" value="Tetratricopeptide repeat domain"/>
    <property type="match status" value="1"/>
</dbReference>
<feature type="domain" description="Outer membrane lipoprotein BamD-like" evidence="7">
    <location>
        <begin position="41"/>
        <end position="236"/>
    </location>
</feature>
<dbReference type="STRING" id="1150626.PHAMO_280212"/>
<comment type="similarity">
    <text evidence="6">Belongs to the BamD family.</text>
</comment>
<dbReference type="GO" id="GO:0043165">
    <property type="term" value="P:Gram-negative-bacterium-type cell outer membrane assembly"/>
    <property type="evidence" value="ECO:0007669"/>
    <property type="project" value="UniProtKB-UniRule"/>
</dbReference>
<gene>
    <name evidence="6" type="primary">bamD</name>
    <name evidence="8" type="ORF">PHAMO_280212</name>
</gene>
<dbReference type="InterPro" id="IPR017689">
    <property type="entry name" value="BamD"/>
</dbReference>
<protein>
    <recommendedName>
        <fullName evidence="6">Outer membrane protein assembly factor BamD</fullName>
    </recommendedName>
</protein>
<evidence type="ECO:0000256" key="2">
    <source>
        <dbReference type="ARBA" id="ARBA00023136"/>
    </source>
</evidence>
<organism evidence="8 9">
    <name type="scientific">Magnetospirillum molischianum DSM 120</name>
    <dbReference type="NCBI Taxonomy" id="1150626"/>
    <lineage>
        <taxon>Bacteria</taxon>
        <taxon>Pseudomonadati</taxon>
        <taxon>Pseudomonadota</taxon>
        <taxon>Alphaproteobacteria</taxon>
        <taxon>Rhodospirillales</taxon>
        <taxon>Rhodospirillaceae</taxon>
        <taxon>Magnetospirillum</taxon>
    </lineage>
</organism>
<evidence type="ECO:0000256" key="4">
    <source>
        <dbReference type="ARBA" id="ARBA00023237"/>
    </source>
</evidence>
<evidence type="ECO:0000313" key="9">
    <source>
        <dbReference type="Proteomes" id="UP000004169"/>
    </source>
</evidence>
<keyword evidence="5" id="KW-0449">Lipoprotein</keyword>
<evidence type="ECO:0000256" key="1">
    <source>
        <dbReference type="ARBA" id="ARBA00022729"/>
    </source>
</evidence>
<dbReference type="InterPro" id="IPR011990">
    <property type="entry name" value="TPR-like_helical_dom_sf"/>
</dbReference>
<comment type="caution">
    <text evidence="8">The sequence shown here is derived from an EMBL/GenBank/DDBJ whole genome shotgun (WGS) entry which is preliminary data.</text>
</comment>
<dbReference type="EMBL" id="CAHP01000021">
    <property type="protein sequence ID" value="CCG41678.1"/>
    <property type="molecule type" value="Genomic_DNA"/>
</dbReference>
<evidence type="ECO:0000259" key="7">
    <source>
        <dbReference type="Pfam" id="PF13525"/>
    </source>
</evidence>